<dbReference type="Pfam" id="PF14907">
    <property type="entry name" value="NTP_transf_5"/>
    <property type="match status" value="1"/>
</dbReference>
<dbReference type="RefSeq" id="WP_265383077.1">
    <property type="nucleotide sequence ID" value="NZ_CP110615.1"/>
</dbReference>
<evidence type="ECO:0000313" key="2">
    <source>
        <dbReference type="Proteomes" id="UP001164965"/>
    </source>
</evidence>
<dbReference type="InterPro" id="IPR039498">
    <property type="entry name" value="NTP_transf_5"/>
</dbReference>
<keyword evidence="2" id="KW-1185">Reference proteome</keyword>
<dbReference type="Gene3D" id="3.30.460.40">
    <property type="match status" value="1"/>
</dbReference>
<protein>
    <submittedName>
        <fullName evidence="1">Nucleotidyltransferase family protein</fullName>
    </submittedName>
</protein>
<dbReference type="EMBL" id="CP110615">
    <property type="protein sequence ID" value="UZJ24971.1"/>
    <property type="molecule type" value="Genomic_DNA"/>
</dbReference>
<reference evidence="1" key="1">
    <citation type="submission" date="2022-10" db="EMBL/GenBank/DDBJ databases">
        <title>Rhodococcus sp.75.</title>
        <authorList>
            <person name="Sun M."/>
        </authorList>
    </citation>
    <scope>NUCLEOTIDE SEQUENCE</scope>
    <source>
        <strain evidence="1">75</strain>
    </source>
</reference>
<name>A0ABY6P126_9NOCA</name>
<gene>
    <name evidence="1" type="ORF">RHODO2019_00160</name>
</gene>
<dbReference type="Proteomes" id="UP001164965">
    <property type="component" value="Chromosome"/>
</dbReference>
<proteinExistence type="predicted"/>
<organism evidence="1 2">
    <name type="scientific">Rhodococcus antarcticus</name>
    <dbReference type="NCBI Taxonomy" id="2987751"/>
    <lineage>
        <taxon>Bacteria</taxon>
        <taxon>Bacillati</taxon>
        <taxon>Actinomycetota</taxon>
        <taxon>Actinomycetes</taxon>
        <taxon>Mycobacteriales</taxon>
        <taxon>Nocardiaceae</taxon>
        <taxon>Rhodococcus</taxon>
    </lineage>
</organism>
<sequence length="309" mass="32989">MTREDDVAMSPDVAAELLHAEVAHLLARAGVPVLHVKGPTVVRWLHPGGGRPWGDVDVLVPRDRLDEALAVLAAHGFGERFPGVTHHTSEDHAVVLARPDLSPGNGEVDLHHRFPGITVPPAQAWSVLWARRVAAELAHLPVWFPDLSTRAVLVALNTARSGTAQAMLDLERLCGPDATLDWSDVAALADQLGALPALRAGLELVPAGAAVVRDTPALAAVDVTAEWRLRTVGASRTAVRVAELGSLSLRHQLVQVARWLVPHPSVMRMRDPRTAASRGALARGYGRRLVEGARATPAALRAVRGARRG</sequence>
<evidence type="ECO:0000313" key="1">
    <source>
        <dbReference type="EMBL" id="UZJ24971.1"/>
    </source>
</evidence>
<accession>A0ABY6P126</accession>